<organism evidence="3 4">
    <name type="scientific">Colletotrichum fioriniae PJ7</name>
    <dbReference type="NCBI Taxonomy" id="1445577"/>
    <lineage>
        <taxon>Eukaryota</taxon>
        <taxon>Fungi</taxon>
        <taxon>Dikarya</taxon>
        <taxon>Ascomycota</taxon>
        <taxon>Pezizomycotina</taxon>
        <taxon>Sordariomycetes</taxon>
        <taxon>Hypocreomycetidae</taxon>
        <taxon>Glomerellales</taxon>
        <taxon>Glomerellaceae</taxon>
        <taxon>Colletotrichum</taxon>
        <taxon>Colletotrichum acutatum species complex</taxon>
    </lineage>
</organism>
<dbReference type="eggNOG" id="KOG4775">
    <property type="taxonomic scope" value="Eukaryota"/>
</dbReference>
<dbReference type="InterPro" id="IPR013665">
    <property type="entry name" value="Sfi1_dom"/>
</dbReference>
<gene>
    <name evidence="3" type="ORF">CFIO01_12486</name>
</gene>
<dbReference type="Proteomes" id="UP000020467">
    <property type="component" value="Unassembled WGS sequence"/>
</dbReference>
<dbReference type="EMBL" id="JARH01000113">
    <property type="protein sequence ID" value="EXF85231.1"/>
    <property type="molecule type" value="Genomic_DNA"/>
</dbReference>
<evidence type="ECO:0000259" key="2">
    <source>
        <dbReference type="Pfam" id="PF08457"/>
    </source>
</evidence>
<feature type="region of interest" description="Disordered" evidence="1">
    <location>
        <begin position="923"/>
        <end position="970"/>
    </location>
</feature>
<feature type="domain" description="Sfi1 spindle body" evidence="2">
    <location>
        <begin position="408"/>
        <end position="624"/>
    </location>
</feature>
<name>A0A010RXA2_9PEZI</name>
<accession>A0A010RXA2</accession>
<dbReference type="AlphaFoldDB" id="A0A010RXA2"/>
<sequence>MPSLPHRPVLAPRDGISSFVSVQSSDSYYSDHEIAILHRVVTAAQENLELLPEGERLATNALFQAYDAVLPLFGIDPEEENHISRLVFRVGGERGEGSLQEKLDAVLSRMGIGLEFGSEGSRVLSNNGDDGDEDEDGDEDGDKDRAGAKYEEAVPPQPALTDTDRDSDTSGYESSKEVELALREPNVPLPPSQAQASHHLDDAESPPRLTRVGLVSNHLDLKPISHNKLPSQSYTPSTAGNTEQSRQSRQSVSGTSVQRGASDTTVQPIEASYIHPANETEAVALPIRTKPVRTVNWLLPPDTDSISAGTSVGTTVPEAVRNGTSVPEIAEDHIVPDIETQSCHERELSTLQRSLHTPAVRESTVQEIAARQAATQQQTGEERYGGAIEVEEAEPVIDDEINGDPDDEARYAVLEWKSTKVKGYLLLLRGLSHWKQHALDKLERMAVARRHILRMRHFDPWELVTAETRIRGRRVFTSRLMASWLRRAGDDLDTEDAALAHTQRSTTQNALRHWSTSCLTPTEPLYPPRTMSIYLRQWHSVCSISEGLGSHMENLYEEHGRFRVLKTWSYQAAFHLRDVTAFRRYHVVQGSLHQWHLDSRVEVFKSKLETKLLRSCLSRWQSACKAPPTFGQTNVFSRGIAVEPVSSMALPRPRRGVSSLMAISDRLLKTKVLGNWQRQASIVAKTSTRSRRFASHQGAHKALETWHIDVDEKKNLQKWVQRGCFYISATHTLKTWRSRSAWRSGTRKSYARCRQHVKATFTKGYLHLWKTATRAHGNLGSKTDQHHIVVEHDRLIHMLKLWRDESSRDWGTGILLIAAWLDEWNGMSQDFAAKEDRIKQAWSVNLKSRWWSQWQSSLLQLKSREYVALDVRERNSKKAVRRLLLHWKGDRNLSTSHQSAALRASLGSSRRGAGFVASRTSLPLSRTVHERPSGPSLRGSRIQEVEPTADDDDHDGTGSGPDADGVVADTPTRWTGMASSVRLPSMTPFAPLPTPFERELRERYNRSVPTAATGHMSSLSFAQAQRLSVAGTRRAAKENTADDGRGG</sequence>
<feature type="compositionally biased region" description="Polar residues" evidence="1">
    <location>
        <begin position="228"/>
        <end position="264"/>
    </location>
</feature>
<dbReference type="STRING" id="1445577.A0A010RXA2"/>
<evidence type="ECO:0000313" key="4">
    <source>
        <dbReference type="Proteomes" id="UP000020467"/>
    </source>
</evidence>
<feature type="region of interest" description="Disordered" evidence="1">
    <location>
        <begin position="118"/>
        <end position="207"/>
    </location>
</feature>
<protein>
    <recommendedName>
        <fullName evidence="2">Sfi1 spindle body domain-containing protein</fullName>
    </recommendedName>
</protein>
<dbReference type="HOGENOM" id="CLU_007577_0_0_1"/>
<feature type="region of interest" description="Disordered" evidence="1">
    <location>
        <begin position="221"/>
        <end position="264"/>
    </location>
</feature>
<feature type="compositionally biased region" description="Basic and acidic residues" evidence="1">
    <location>
        <begin position="162"/>
        <end position="182"/>
    </location>
</feature>
<feature type="domain" description="Sfi1 spindle body" evidence="2">
    <location>
        <begin position="666"/>
        <end position="887"/>
    </location>
</feature>
<feature type="compositionally biased region" description="Acidic residues" evidence="1">
    <location>
        <begin position="129"/>
        <end position="141"/>
    </location>
</feature>
<keyword evidence="4" id="KW-1185">Reference proteome</keyword>
<dbReference type="Pfam" id="PF08457">
    <property type="entry name" value="Sfi1"/>
    <property type="match status" value="2"/>
</dbReference>
<feature type="region of interest" description="Disordered" evidence="1">
    <location>
        <begin position="1025"/>
        <end position="1047"/>
    </location>
</feature>
<evidence type="ECO:0000313" key="3">
    <source>
        <dbReference type="EMBL" id="EXF85231.1"/>
    </source>
</evidence>
<evidence type="ECO:0000256" key="1">
    <source>
        <dbReference type="SAM" id="MobiDB-lite"/>
    </source>
</evidence>
<comment type="caution">
    <text evidence="3">The sequence shown here is derived from an EMBL/GenBank/DDBJ whole genome shotgun (WGS) entry which is preliminary data.</text>
</comment>
<proteinExistence type="predicted"/>
<reference evidence="3 4" key="1">
    <citation type="submission" date="2014-02" db="EMBL/GenBank/DDBJ databases">
        <title>The genome sequence of Colletotrichum fioriniae PJ7.</title>
        <authorList>
            <person name="Baroncelli R."/>
            <person name="Thon M.R."/>
        </authorList>
    </citation>
    <scope>NUCLEOTIDE SEQUENCE [LARGE SCALE GENOMIC DNA]</scope>
    <source>
        <strain evidence="3 4">PJ7</strain>
    </source>
</reference>
<feature type="compositionally biased region" description="Basic and acidic residues" evidence="1">
    <location>
        <begin position="1035"/>
        <end position="1047"/>
    </location>
</feature>
<dbReference type="KEGG" id="cfj:CFIO01_12486"/>
<feature type="compositionally biased region" description="Basic and acidic residues" evidence="1">
    <location>
        <begin position="142"/>
        <end position="152"/>
    </location>
</feature>
<dbReference type="OrthoDB" id="5215300at2759"/>